<dbReference type="InterPro" id="IPR003615">
    <property type="entry name" value="HNH_nuc"/>
</dbReference>
<gene>
    <name evidence="3" type="ORF">BXY45_11469</name>
</gene>
<evidence type="ECO:0000256" key="1">
    <source>
        <dbReference type="SAM" id="MobiDB-lite"/>
    </source>
</evidence>
<evidence type="ECO:0000313" key="4">
    <source>
        <dbReference type="Proteomes" id="UP000245469"/>
    </source>
</evidence>
<dbReference type="Proteomes" id="UP000245469">
    <property type="component" value="Unassembled WGS sequence"/>
</dbReference>
<dbReference type="AlphaFoldDB" id="A0A316A8L8"/>
<feature type="domain" description="DUF222" evidence="2">
    <location>
        <begin position="204"/>
        <end position="428"/>
    </location>
</feature>
<name>A0A316A8L8_9ACTN</name>
<organism evidence="3 4">
    <name type="scientific">Quadrisphaera granulorum</name>
    <dbReference type="NCBI Taxonomy" id="317664"/>
    <lineage>
        <taxon>Bacteria</taxon>
        <taxon>Bacillati</taxon>
        <taxon>Actinomycetota</taxon>
        <taxon>Actinomycetes</taxon>
        <taxon>Kineosporiales</taxon>
        <taxon>Kineosporiaceae</taxon>
        <taxon>Quadrisphaera</taxon>
    </lineage>
</organism>
<dbReference type="Gene3D" id="1.10.30.50">
    <property type="match status" value="1"/>
</dbReference>
<dbReference type="InterPro" id="IPR003870">
    <property type="entry name" value="DUF222"/>
</dbReference>
<protein>
    <submittedName>
        <fullName evidence="3">Uncharacterized protein DUF222</fullName>
    </submittedName>
</protein>
<proteinExistence type="predicted"/>
<reference evidence="3 4" key="1">
    <citation type="submission" date="2018-03" db="EMBL/GenBank/DDBJ databases">
        <title>Genomic Encyclopedia of Archaeal and Bacterial Type Strains, Phase II (KMG-II): from individual species to whole genera.</title>
        <authorList>
            <person name="Goeker M."/>
        </authorList>
    </citation>
    <scope>NUCLEOTIDE SEQUENCE [LARGE SCALE GENOMIC DNA]</scope>
    <source>
        <strain evidence="3 4">DSM 44889</strain>
    </source>
</reference>
<feature type="region of interest" description="Disordered" evidence="1">
    <location>
        <begin position="184"/>
        <end position="203"/>
    </location>
</feature>
<feature type="region of interest" description="Disordered" evidence="1">
    <location>
        <begin position="507"/>
        <end position="623"/>
    </location>
</feature>
<feature type="compositionally biased region" description="Acidic residues" evidence="1">
    <location>
        <begin position="528"/>
        <end position="539"/>
    </location>
</feature>
<comment type="caution">
    <text evidence="3">The sequence shown here is derived from an EMBL/GenBank/DDBJ whole genome shotgun (WGS) entry which is preliminary data.</text>
</comment>
<dbReference type="EMBL" id="QGDQ01000014">
    <property type="protein sequence ID" value="PWJ53174.1"/>
    <property type="molecule type" value="Genomic_DNA"/>
</dbReference>
<dbReference type="Pfam" id="PF02720">
    <property type="entry name" value="DUF222"/>
    <property type="match status" value="1"/>
</dbReference>
<feature type="region of interest" description="Disordered" evidence="1">
    <location>
        <begin position="818"/>
        <end position="875"/>
    </location>
</feature>
<feature type="compositionally biased region" description="Gly residues" evidence="1">
    <location>
        <begin position="547"/>
        <end position="564"/>
    </location>
</feature>
<keyword evidence="4" id="KW-1185">Reference proteome</keyword>
<dbReference type="CDD" id="cd00085">
    <property type="entry name" value="HNHc"/>
    <property type="match status" value="1"/>
</dbReference>
<feature type="compositionally biased region" description="Acidic residues" evidence="1">
    <location>
        <begin position="187"/>
        <end position="196"/>
    </location>
</feature>
<feature type="compositionally biased region" description="Acidic residues" evidence="1">
    <location>
        <begin position="591"/>
        <end position="604"/>
    </location>
</feature>
<sequence length="875" mass="93627">MHAATRKDVARRGLPGPAGMDPTLIDFALTARALPEVEWCWDPTLGDWRVATAADELPAEIPAEIPDEPLEISDVADVSDISAAQDGQAEAPEAPPADAFYPFERRKAQRRAAVEFEAWLAQEADEAQRRRVRAVVAERAAMHAARAHAEALRAAQASVGRWQGQQIRVLAAMAPLYRAAVHHPDACPEDADDSEQEGSTARRQREALEAAGLADLVAEVALLLAWTHYRAGKQVRLAEHLVGCLPRTMARLEAGRLDLALASVVADRTQDMDPQLARELDEEVFGPDGSGLGCTTAELGDVVDEVVARLDAAAVRRRSRRRVSARSVVKVPLRDGMARLIIDGPAPVVTAMFEHVDAVAGLNLAQARRAITEGRLPADGGDPYAEAADAAADAATADSAGGSGGAGVVVRDRRRIGAHRFDALATAVLNAAPAEAGTPRPRVSLEMHAALSTLCGGDEQPGWLEGHGWVPAWLVRQGLVWSRCRLRRVLTDPFTGDLITVDGHTYPASWLTDPGPPPGPRSQPHDGGDDDNGDDDNNDDGARGPEDGPGGSGPGDGGGGGDSGSGARSGPAATFHGRPIQQLPDLHGDPFDDDVDDLDDDDVVVDASGAPSGFAEGCVGDPAERLAGDSAERLAGDSAGDPAGSGDELADALALGWDSDPAEDSTDPCTEGTCTPVQASGCPLVDVDGGRYTPPAALDRLVRREWTQCSYPGCRRRAQSCDVDHVIAFRSGGPAVGGGTTCRCNLEPKCRRHHLRKHGTDTTRRAAGLPAFDDLDQGWVRWSARWQNWRCDRSGSVWRSPLGFSYHGRPRRRELPAERYRPTPWPPRNPTEEEVRGRRRSDRSPGQILDLLTSPEERTPRTARQKITFPDEPDF</sequence>
<evidence type="ECO:0000313" key="3">
    <source>
        <dbReference type="EMBL" id="PWJ53174.1"/>
    </source>
</evidence>
<accession>A0A316A8L8</accession>
<evidence type="ECO:0000259" key="2">
    <source>
        <dbReference type="Pfam" id="PF02720"/>
    </source>
</evidence>